<evidence type="ECO:0000256" key="10">
    <source>
        <dbReference type="ARBA" id="ARBA00044991"/>
    </source>
</evidence>
<keyword evidence="4" id="KW-0479">Metal-binding</keyword>
<dbReference type="Pfam" id="PF00702">
    <property type="entry name" value="Hydrolase"/>
    <property type="match status" value="1"/>
</dbReference>
<dbReference type="SFLD" id="SFLDS00003">
    <property type="entry name" value="Haloacid_Dehalogenase"/>
    <property type="match status" value="1"/>
</dbReference>
<dbReference type="Proteomes" id="UP001141259">
    <property type="component" value="Unassembled WGS sequence"/>
</dbReference>
<dbReference type="SFLD" id="SFLDG01129">
    <property type="entry name" value="C1.5:_HAD__Beta-PGM__Phosphata"/>
    <property type="match status" value="1"/>
</dbReference>
<protein>
    <recommendedName>
        <fullName evidence="10">Beta-phosphoglucomutase</fullName>
        <ecNumber evidence="9">5.4.2.6</ecNumber>
    </recommendedName>
</protein>
<accession>A0A9X2VJA1</accession>
<organism evidence="11 12">
    <name type="scientific">Umezawaea endophytica</name>
    <dbReference type="NCBI Taxonomy" id="1654476"/>
    <lineage>
        <taxon>Bacteria</taxon>
        <taxon>Bacillati</taxon>
        <taxon>Actinomycetota</taxon>
        <taxon>Actinomycetes</taxon>
        <taxon>Pseudonocardiales</taxon>
        <taxon>Pseudonocardiaceae</taxon>
        <taxon>Umezawaea</taxon>
    </lineage>
</organism>
<evidence type="ECO:0000256" key="2">
    <source>
        <dbReference type="ARBA" id="ARBA00006171"/>
    </source>
</evidence>
<evidence type="ECO:0000256" key="1">
    <source>
        <dbReference type="ARBA" id="ARBA00001946"/>
    </source>
</evidence>
<dbReference type="EC" id="5.4.2.6" evidence="9"/>
<evidence type="ECO:0000256" key="3">
    <source>
        <dbReference type="ARBA" id="ARBA00022553"/>
    </source>
</evidence>
<dbReference type="InterPro" id="IPR006439">
    <property type="entry name" value="HAD-SF_hydro_IA"/>
</dbReference>
<dbReference type="InterPro" id="IPR010976">
    <property type="entry name" value="B-phosphoglucomutase_hydrolase"/>
</dbReference>
<dbReference type="InterPro" id="IPR023198">
    <property type="entry name" value="PGP-like_dom2"/>
</dbReference>
<keyword evidence="11" id="KW-0378">Hydrolase</keyword>
<evidence type="ECO:0000256" key="4">
    <source>
        <dbReference type="ARBA" id="ARBA00022723"/>
    </source>
</evidence>
<keyword evidence="7" id="KW-0119">Carbohydrate metabolism</keyword>
<evidence type="ECO:0000256" key="7">
    <source>
        <dbReference type="ARBA" id="ARBA00023277"/>
    </source>
</evidence>
<gene>
    <name evidence="11" type="ORF">NZH93_11865</name>
</gene>
<dbReference type="SUPFAM" id="SSF56784">
    <property type="entry name" value="HAD-like"/>
    <property type="match status" value="1"/>
</dbReference>
<dbReference type="EMBL" id="JANYMP010000004">
    <property type="protein sequence ID" value="MCS7477552.1"/>
    <property type="molecule type" value="Genomic_DNA"/>
</dbReference>
<comment type="caution">
    <text evidence="11">The sequence shown here is derived from an EMBL/GenBank/DDBJ whole genome shotgun (WGS) entry which is preliminary data.</text>
</comment>
<keyword evidence="6" id="KW-0413">Isomerase</keyword>
<comment type="similarity">
    <text evidence="2">Belongs to the HAD-like hydrolase superfamily. CbbY/CbbZ/Gph/YieH family.</text>
</comment>
<dbReference type="AlphaFoldDB" id="A0A9X2VJA1"/>
<dbReference type="InterPro" id="IPR023214">
    <property type="entry name" value="HAD_sf"/>
</dbReference>
<evidence type="ECO:0000256" key="6">
    <source>
        <dbReference type="ARBA" id="ARBA00023235"/>
    </source>
</evidence>
<keyword evidence="3" id="KW-0597">Phosphoprotein</keyword>
<dbReference type="Gene3D" id="1.10.150.240">
    <property type="entry name" value="Putative phosphatase, domain 2"/>
    <property type="match status" value="1"/>
</dbReference>
<dbReference type="NCBIfam" id="TIGR01509">
    <property type="entry name" value="HAD-SF-IA-v3"/>
    <property type="match status" value="1"/>
</dbReference>
<comment type="cofactor">
    <cofactor evidence="1">
        <name>Mg(2+)</name>
        <dbReference type="ChEBI" id="CHEBI:18420"/>
    </cofactor>
</comment>
<dbReference type="GO" id="GO:0016787">
    <property type="term" value="F:hydrolase activity"/>
    <property type="evidence" value="ECO:0007669"/>
    <property type="project" value="UniProtKB-KW"/>
</dbReference>
<dbReference type="NCBIfam" id="TIGR02009">
    <property type="entry name" value="PGMB-YQAB-SF"/>
    <property type="match status" value="1"/>
</dbReference>
<dbReference type="Gene3D" id="3.40.50.1000">
    <property type="entry name" value="HAD superfamily/HAD-like"/>
    <property type="match status" value="1"/>
</dbReference>
<reference evidence="11" key="1">
    <citation type="submission" date="2022-08" db="EMBL/GenBank/DDBJ databases">
        <authorList>
            <person name="Tistechok S."/>
            <person name="Samborskyy M."/>
            <person name="Roman I."/>
        </authorList>
    </citation>
    <scope>NUCLEOTIDE SEQUENCE</scope>
    <source>
        <strain evidence="11">DSM 103496</strain>
    </source>
</reference>
<evidence type="ECO:0000256" key="9">
    <source>
        <dbReference type="ARBA" id="ARBA00044968"/>
    </source>
</evidence>
<dbReference type="RefSeq" id="WP_259623151.1">
    <property type="nucleotide sequence ID" value="NZ_JANYMP010000004.1"/>
</dbReference>
<evidence type="ECO:0000256" key="8">
    <source>
        <dbReference type="ARBA" id="ARBA00044926"/>
    </source>
</evidence>
<dbReference type="InterPro" id="IPR051600">
    <property type="entry name" value="Beta-PGM-like"/>
</dbReference>
<evidence type="ECO:0000256" key="5">
    <source>
        <dbReference type="ARBA" id="ARBA00022842"/>
    </source>
</evidence>
<evidence type="ECO:0000313" key="11">
    <source>
        <dbReference type="EMBL" id="MCS7477552.1"/>
    </source>
</evidence>
<dbReference type="PANTHER" id="PTHR46193">
    <property type="entry name" value="6-PHOSPHOGLUCONATE PHOSPHATASE"/>
    <property type="match status" value="1"/>
</dbReference>
<comment type="catalytic activity">
    <reaction evidence="8">
        <text>beta-D-glucose 1-phosphate = beta-D-glucose 6-phosphate</text>
        <dbReference type="Rhea" id="RHEA:20113"/>
        <dbReference type="ChEBI" id="CHEBI:57684"/>
        <dbReference type="ChEBI" id="CHEBI:58247"/>
        <dbReference type="EC" id="5.4.2.6"/>
    </reaction>
</comment>
<dbReference type="PANTHER" id="PTHR46193:SF18">
    <property type="entry name" value="HEXITOL PHOSPHATASE B"/>
    <property type="match status" value="1"/>
</dbReference>
<dbReference type="GO" id="GO:0008801">
    <property type="term" value="F:beta-phosphoglucomutase activity"/>
    <property type="evidence" value="ECO:0007669"/>
    <property type="project" value="UniProtKB-EC"/>
</dbReference>
<dbReference type="GO" id="GO:0046872">
    <property type="term" value="F:metal ion binding"/>
    <property type="evidence" value="ECO:0007669"/>
    <property type="project" value="UniProtKB-KW"/>
</dbReference>
<name>A0A9X2VJA1_9PSEU</name>
<dbReference type="InterPro" id="IPR036412">
    <property type="entry name" value="HAD-like_sf"/>
</dbReference>
<keyword evidence="5" id="KW-0460">Magnesium</keyword>
<evidence type="ECO:0000313" key="12">
    <source>
        <dbReference type="Proteomes" id="UP001141259"/>
    </source>
</evidence>
<sequence>MSEQGAGAVGLPAGITAVLFDLDGVLTSTAAVHQRAWKKTFDDFLRERDGAGFSPFTESDYLRFVDGRPRYEGVREFLESRQVDLPKGEPDDEPGHGSVHAVGNLKNRLLESIIARDGVTPYPGSVRYLEAVREAGLPIGVVTASANGELVLEKAGLSAFVDVRIDGVVLARDGLRGKPAPDSFLAAAEALGVAPASAAVFEDALAGVQAGRAGAFRHVVGVNRGNQADALVQHGADVVVDDLADLLGGRR</sequence>
<proteinExistence type="inferred from homology"/>
<keyword evidence="12" id="KW-1185">Reference proteome</keyword>